<dbReference type="Proteomes" id="UP001227230">
    <property type="component" value="Chromosome 9"/>
</dbReference>
<feature type="region of interest" description="Disordered" evidence="1">
    <location>
        <begin position="24"/>
        <end position="50"/>
    </location>
</feature>
<reference evidence="2 3" key="1">
    <citation type="journal article" date="2023" name="Hortic Res">
        <title>The complete reference genome for grapevine (Vitis vinifera L.) genetics and breeding.</title>
        <authorList>
            <person name="Shi X."/>
            <person name="Cao S."/>
            <person name="Wang X."/>
            <person name="Huang S."/>
            <person name="Wang Y."/>
            <person name="Liu Z."/>
            <person name="Liu W."/>
            <person name="Leng X."/>
            <person name="Peng Y."/>
            <person name="Wang N."/>
            <person name="Wang Y."/>
            <person name="Ma Z."/>
            <person name="Xu X."/>
            <person name="Zhang F."/>
            <person name="Xue H."/>
            <person name="Zhong H."/>
            <person name="Wang Y."/>
            <person name="Zhang K."/>
            <person name="Velt A."/>
            <person name="Avia K."/>
            <person name="Holtgrawe D."/>
            <person name="Grimplet J."/>
            <person name="Matus J.T."/>
            <person name="Ware D."/>
            <person name="Wu X."/>
            <person name="Wang H."/>
            <person name="Liu C."/>
            <person name="Fang Y."/>
            <person name="Rustenholz C."/>
            <person name="Cheng Z."/>
            <person name="Xiao H."/>
            <person name="Zhou Y."/>
        </authorList>
    </citation>
    <scope>NUCLEOTIDE SEQUENCE [LARGE SCALE GENOMIC DNA]</scope>
    <source>
        <strain evidence="3">cv. Pinot noir / PN40024</strain>
        <tissue evidence="2">Leaf</tissue>
    </source>
</reference>
<proteinExistence type="predicted"/>
<name>A0ABY9CIE1_VITVI</name>
<keyword evidence="3" id="KW-1185">Reference proteome</keyword>
<evidence type="ECO:0000313" key="2">
    <source>
        <dbReference type="EMBL" id="WJZ95217.1"/>
    </source>
</evidence>
<accession>A0ABY9CIE1</accession>
<dbReference type="EMBL" id="CP126656">
    <property type="protein sequence ID" value="WJZ95217.1"/>
    <property type="molecule type" value="Genomic_DNA"/>
</dbReference>
<evidence type="ECO:0000256" key="1">
    <source>
        <dbReference type="SAM" id="MobiDB-lite"/>
    </source>
</evidence>
<evidence type="ECO:0000313" key="3">
    <source>
        <dbReference type="Proteomes" id="UP001227230"/>
    </source>
</evidence>
<gene>
    <name evidence="2" type="ORF">VitviT2T_014003</name>
</gene>
<sequence length="89" mass="9580">MLFEDDSAPPSSASSAAATATENRFTFNALQDPSDEPGSNISLSASHGNQNCEEGWWRGTGENDLCLKAQYYPDEFTIAPLGFPGFNCL</sequence>
<organism evidence="2 3">
    <name type="scientific">Vitis vinifera</name>
    <name type="common">Grape</name>
    <dbReference type="NCBI Taxonomy" id="29760"/>
    <lineage>
        <taxon>Eukaryota</taxon>
        <taxon>Viridiplantae</taxon>
        <taxon>Streptophyta</taxon>
        <taxon>Embryophyta</taxon>
        <taxon>Tracheophyta</taxon>
        <taxon>Spermatophyta</taxon>
        <taxon>Magnoliopsida</taxon>
        <taxon>eudicotyledons</taxon>
        <taxon>Gunneridae</taxon>
        <taxon>Pentapetalae</taxon>
        <taxon>rosids</taxon>
        <taxon>Vitales</taxon>
        <taxon>Vitaceae</taxon>
        <taxon>Viteae</taxon>
        <taxon>Vitis</taxon>
    </lineage>
</organism>
<protein>
    <submittedName>
        <fullName evidence="2">Uncharacterized protein</fullName>
    </submittedName>
</protein>